<keyword evidence="2" id="KW-1185">Reference proteome</keyword>
<sequence length="83" mass="9324">MKEVTIKYKNSKTLDALKDLGKYLGFSVSEQQPAARKKQEFYINGVTVIPGDESIDVSELGEVFTGKGIDATELRKSGWQRKR</sequence>
<gene>
    <name evidence="1" type="ORF">GCM10022210_48660</name>
</gene>
<proteinExistence type="predicted"/>
<dbReference type="RefSeq" id="WP_259086950.1">
    <property type="nucleotide sequence ID" value="NZ_BAAAZC010000031.1"/>
</dbReference>
<name>A0ABP7QZ10_9SPHI</name>
<comment type="caution">
    <text evidence="1">The sequence shown here is derived from an EMBL/GenBank/DDBJ whole genome shotgun (WGS) entry which is preliminary data.</text>
</comment>
<evidence type="ECO:0000313" key="2">
    <source>
        <dbReference type="Proteomes" id="UP001500742"/>
    </source>
</evidence>
<reference evidence="2" key="1">
    <citation type="journal article" date="2019" name="Int. J. Syst. Evol. Microbiol.">
        <title>The Global Catalogue of Microorganisms (GCM) 10K type strain sequencing project: providing services to taxonomists for standard genome sequencing and annotation.</title>
        <authorList>
            <consortium name="The Broad Institute Genomics Platform"/>
            <consortium name="The Broad Institute Genome Sequencing Center for Infectious Disease"/>
            <person name="Wu L."/>
            <person name="Ma J."/>
        </authorList>
    </citation>
    <scope>NUCLEOTIDE SEQUENCE [LARGE SCALE GENOMIC DNA]</scope>
    <source>
        <strain evidence="2">JCM 16601</strain>
    </source>
</reference>
<evidence type="ECO:0000313" key="1">
    <source>
        <dbReference type="EMBL" id="GAA3989619.1"/>
    </source>
</evidence>
<dbReference type="Proteomes" id="UP001500742">
    <property type="component" value="Unassembled WGS sequence"/>
</dbReference>
<protein>
    <submittedName>
        <fullName evidence="1">Uncharacterized protein</fullName>
    </submittedName>
</protein>
<accession>A0ABP7QZ10</accession>
<organism evidence="1 2">
    <name type="scientific">Mucilaginibacter dorajii</name>
    <dbReference type="NCBI Taxonomy" id="692994"/>
    <lineage>
        <taxon>Bacteria</taxon>
        <taxon>Pseudomonadati</taxon>
        <taxon>Bacteroidota</taxon>
        <taxon>Sphingobacteriia</taxon>
        <taxon>Sphingobacteriales</taxon>
        <taxon>Sphingobacteriaceae</taxon>
        <taxon>Mucilaginibacter</taxon>
    </lineage>
</organism>
<dbReference type="EMBL" id="BAAAZC010000031">
    <property type="protein sequence ID" value="GAA3989619.1"/>
    <property type="molecule type" value="Genomic_DNA"/>
</dbReference>